<protein>
    <submittedName>
        <fullName evidence="1">Uncharacterized protein</fullName>
    </submittedName>
</protein>
<comment type="caution">
    <text evidence="1">The sequence shown here is derived from an EMBL/GenBank/DDBJ whole genome shotgun (WGS) entry which is preliminary data.</text>
</comment>
<reference evidence="1" key="1">
    <citation type="submission" date="2019-10" db="EMBL/GenBank/DDBJ databases">
        <authorList>
            <consortium name="DOE Joint Genome Institute"/>
            <person name="Kuo A."/>
            <person name="Miyauchi S."/>
            <person name="Kiss E."/>
            <person name="Drula E."/>
            <person name="Kohler A."/>
            <person name="Sanchez-Garcia M."/>
            <person name="Andreopoulos B."/>
            <person name="Barry K.W."/>
            <person name="Bonito G."/>
            <person name="Buee M."/>
            <person name="Carver A."/>
            <person name="Chen C."/>
            <person name="Cichocki N."/>
            <person name="Clum A."/>
            <person name="Culley D."/>
            <person name="Crous P.W."/>
            <person name="Fauchery L."/>
            <person name="Girlanda M."/>
            <person name="Hayes R."/>
            <person name="Keri Z."/>
            <person name="Labutti K."/>
            <person name="Lipzen A."/>
            <person name="Lombard V."/>
            <person name="Magnuson J."/>
            <person name="Maillard F."/>
            <person name="Morin E."/>
            <person name="Murat C."/>
            <person name="Nolan M."/>
            <person name="Ohm R."/>
            <person name="Pangilinan J."/>
            <person name="Pereira M."/>
            <person name="Perotto S."/>
            <person name="Peter M."/>
            <person name="Riley R."/>
            <person name="Sitrit Y."/>
            <person name="Stielow B."/>
            <person name="Szollosi G."/>
            <person name="Zifcakova L."/>
            <person name="Stursova M."/>
            <person name="Spatafora J.W."/>
            <person name="Tedersoo L."/>
            <person name="Vaario L.-M."/>
            <person name="Yamada A."/>
            <person name="Yan M."/>
            <person name="Wang P."/>
            <person name="Xu J."/>
            <person name="Bruns T."/>
            <person name="Baldrian P."/>
            <person name="Vilgalys R."/>
            <person name="Henrissat B."/>
            <person name="Grigoriev I.V."/>
            <person name="Hibbett D."/>
            <person name="Nagy L.G."/>
            <person name="Martin F.M."/>
        </authorList>
    </citation>
    <scope>NUCLEOTIDE SEQUENCE</scope>
    <source>
        <strain evidence="1">P2</strain>
    </source>
</reference>
<dbReference type="EMBL" id="MU118012">
    <property type="protein sequence ID" value="KAF9648493.1"/>
    <property type="molecule type" value="Genomic_DNA"/>
</dbReference>
<dbReference type="Proteomes" id="UP000886501">
    <property type="component" value="Unassembled WGS sequence"/>
</dbReference>
<evidence type="ECO:0000313" key="1">
    <source>
        <dbReference type="EMBL" id="KAF9648493.1"/>
    </source>
</evidence>
<organism evidence="1 2">
    <name type="scientific">Thelephora ganbajun</name>
    <name type="common">Ganba fungus</name>
    <dbReference type="NCBI Taxonomy" id="370292"/>
    <lineage>
        <taxon>Eukaryota</taxon>
        <taxon>Fungi</taxon>
        <taxon>Dikarya</taxon>
        <taxon>Basidiomycota</taxon>
        <taxon>Agaricomycotina</taxon>
        <taxon>Agaricomycetes</taxon>
        <taxon>Thelephorales</taxon>
        <taxon>Thelephoraceae</taxon>
        <taxon>Thelephora</taxon>
    </lineage>
</organism>
<gene>
    <name evidence="1" type="ORF">BDM02DRAFT_3115252</name>
</gene>
<evidence type="ECO:0000313" key="2">
    <source>
        <dbReference type="Proteomes" id="UP000886501"/>
    </source>
</evidence>
<accession>A0ACB6ZGH9</accession>
<keyword evidence="2" id="KW-1185">Reference proteome</keyword>
<name>A0ACB6ZGH9_THEGA</name>
<proteinExistence type="predicted"/>
<reference evidence="1" key="2">
    <citation type="journal article" date="2020" name="Nat. Commun.">
        <title>Large-scale genome sequencing of mycorrhizal fungi provides insights into the early evolution of symbiotic traits.</title>
        <authorList>
            <person name="Miyauchi S."/>
            <person name="Kiss E."/>
            <person name="Kuo A."/>
            <person name="Drula E."/>
            <person name="Kohler A."/>
            <person name="Sanchez-Garcia M."/>
            <person name="Morin E."/>
            <person name="Andreopoulos B."/>
            <person name="Barry K.W."/>
            <person name="Bonito G."/>
            <person name="Buee M."/>
            <person name="Carver A."/>
            <person name="Chen C."/>
            <person name="Cichocki N."/>
            <person name="Clum A."/>
            <person name="Culley D."/>
            <person name="Crous P.W."/>
            <person name="Fauchery L."/>
            <person name="Girlanda M."/>
            <person name="Hayes R.D."/>
            <person name="Keri Z."/>
            <person name="LaButti K."/>
            <person name="Lipzen A."/>
            <person name="Lombard V."/>
            <person name="Magnuson J."/>
            <person name="Maillard F."/>
            <person name="Murat C."/>
            <person name="Nolan M."/>
            <person name="Ohm R.A."/>
            <person name="Pangilinan J."/>
            <person name="Pereira M.F."/>
            <person name="Perotto S."/>
            <person name="Peter M."/>
            <person name="Pfister S."/>
            <person name="Riley R."/>
            <person name="Sitrit Y."/>
            <person name="Stielow J.B."/>
            <person name="Szollosi G."/>
            <person name="Zifcakova L."/>
            <person name="Stursova M."/>
            <person name="Spatafora J.W."/>
            <person name="Tedersoo L."/>
            <person name="Vaario L.M."/>
            <person name="Yamada A."/>
            <person name="Yan M."/>
            <person name="Wang P."/>
            <person name="Xu J."/>
            <person name="Bruns T."/>
            <person name="Baldrian P."/>
            <person name="Vilgalys R."/>
            <person name="Dunand C."/>
            <person name="Henrissat B."/>
            <person name="Grigoriev I.V."/>
            <person name="Hibbett D."/>
            <person name="Nagy L.G."/>
            <person name="Martin F.M."/>
        </authorList>
    </citation>
    <scope>NUCLEOTIDE SEQUENCE</scope>
    <source>
        <strain evidence="1">P2</strain>
    </source>
</reference>
<sequence>MSSEEPIQSRPDVSNEAWETTAQWAKAEASTLELSNEVERNARKEAEVVKQAADAALHFSPRTTDKTSQTFDNLERDASLRTQEAVDEGRRDVQEAVAIGSSYLGAAIDTVKSYLPSSITDASSAGSDPEKK</sequence>